<evidence type="ECO:0000256" key="9">
    <source>
        <dbReference type="ARBA" id="ARBA00023004"/>
    </source>
</evidence>
<dbReference type="InterPro" id="IPR027417">
    <property type="entry name" value="P-loop_NTPase"/>
</dbReference>
<dbReference type="CDD" id="cd18788">
    <property type="entry name" value="SF2_C_XPD"/>
    <property type="match status" value="1"/>
</dbReference>
<dbReference type="SMART" id="SM00491">
    <property type="entry name" value="HELICc2"/>
    <property type="match status" value="1"/>
</dbReference>
<dbReference type="InterPro" id="IPR006554">
    <property type="entry name" value="Helicase-like_DEXD_c2"/>
</dbReference>
<evidence type="ECO:0000256" key="12">
    <source>
        <dbReference type="ARBA" id="ARBA00023242"/>
    </source>
</evidence>
<dbReference type="Proteomes" id="UP000035681">
    <property type="component" value="Unplaced"/>
</dbReference>
<dbReference type="GO" id="GO:0046872">
    <property type="term" value="F:metal ion binding"/>
    <property type="evidence" value="ECO:0007669"/>
    <property type="project" value="UniProtKB-KW"/>
</dbReference>
<keyword evidence="5" id="KW-0547">Nucleotide-binding</keyword>
<keyword evidence="12" id="KW-0539">Nucleus</keyword>
<evidence type="ECO:0000256" key="6">
    <source>
        <dbReference type="ARBA" id="ARBA00022801"/>
    </source>
</evidence>
<evidence type="ECO:0000256" key="13">
    <source>
        <dbReference type="SAM" id="Coils"/>
    </source>
</evidence>
<dbReference type="Pfam" id="PF06733">
    <property type="entry name" value="DEAD_2"/>
    <property type="match status" value="1"/>
</dbReference>
<dbReference type="GO" id="GO:0005524">
    <property type="term" value="F:ATP binding"/>
    <property type="evidence" value="ECO:0007669"/>
    <property type="project" value="UniProtKB-KW"/>
</dbReference>
<evidence type="ECO:0000256" key="4">
    <source>
        <dbReference type="ARBA" id="ARBA00022723"/>
    </source>
</evidence>
<dbReference type="InterPro" id="IPR045028">
    <property type="entry name" value="DinG/Rad3-like"/>
</dbReference>
<dbReference type="PROSITE" id="PS51193">
    <property type="entry name" value="HELICASE_ATP_BIND_2"/>
    <property type="match status" value="1"/>
</dbReference>
<reference evidence="16" key="1">
    <citation type="submission" date="2024-02" db="UniProtKB">
        <authorList>
            <consortium name="WormBaseParasite"/>
        </authorList>
    </citation>
    <scope>IDENTIFICATION</scope>
</reference>
<dbReference type="GO" id="GO:0034085">
    <property type="term" value="P:establishment of sister chromatid cohesion"/>
    <property type="evidence" value="ECO:0007669"/>
    <property type="project" value="TreeGrafter"/>
</dbReference>
<evidence type="ECO:0000313" key="15">
    <source>
        <dbReference type="Proteomes" id="UP000035681"/>
    </source>
</evidence>
<keyword evidence="4" id="KW-0479">Metal-binding</keyword>
<protein>
    <submittedName>
        <fullName evidence="16">Helicase ATP-binding domain-containing protein</fullName>
    </submittedName>
</protein>
<organism evidence="15 16">
    <name type="scientific">Strongyloides stercoralis</name>
    <name type="common">Threadworm</name>
    <dbReference type="NCBI Taxonomy" id="6248"/>
    <lineage>
        <taxon>Eukaryota</taxon>
        <taxon>Metazoa</taxon>
        <taxon>Ecdysozoa</taxon>
        <taxon>Nematoda</taxon>
        <taxon>Chromadorea</taxon>
        <taxon>Rhabditida</taxon>
        <taxon>Tylenchina</taxon>
        <taxon>Panagrolaimomorpha</taxon>
        <taxon>Strongyloidoidea</taxon>
        <taxon>Strongyloididae</taxon>
        <taxon>Strongyloides</taxon>
    </lineage>
</organism>
<comment type="subcellular location">
    <subcellularLocation>
        <location evidence="2">Nucleus</location>
    </subcellularLocation>
</comment>
<dbReference type="PANTHER" id="PTHR11472:SF41">
    <property type="entry name" value="ATP-DEPENDENT DNA HELICASE DDX11-RELATED"/>
    <property type="match status" value="1"/>
</dbReference>
<dbReference type="Gene3D" id="3.40.50.300">
    <property type="entry name" value="P-loop containing nucleotide triphosphate hydrolases"/>
    <property type="match status" value="3"/>
</dbReference>
<dbReference type="InterPro" id="IPR006555">
    <property type="entry name" value="ATP-dep_Helicase_C"/>
</dbReference>
<keyword evidence="6" id="KW-0378">Hydrolase</keyword>
<keyword evidence="9" id="KW-0408">Iron</keyword>
<dbReference type="PANTHER" id="PTHR11472">
    <property type="entry name" value="DNA REPAIR DEAD HELICASE RAD3/XP-D SUBFAMILY MEMBER"/>
    <property type="match status" value="1"/>
</dbReference>
<keyword evidence="15" id="KW-1185">Reference proteome</keyword>
<proteinExistence type="inferred from homology"/>
<dbReference type="GO" id="GO:0016818">
    <property type="term" value="F:hydrolase activity, acting on acid anhydrides, in phosphorus-containing anhydrides"/>
    <property type="evidence" value="ECO:0007669"/>
    <property type="project" value="InterPro"/>
</dbReference>
<feature type="coiled-coil region" evidence="13">
    <location>
        <begin position="116"/>
        <end position="165"/>
    </location>
</feature>
<dbReference type="AlphaFoldDB" id="A0AAF5I1E6"/>
<evidence type="ECO:0000256" key="3">
    <source>
        <dbReference type="ARBA" id="ARBA00008435"/>
    </source>
</evidence>
<dbReference type="SMART" id="SM00488">
    <property type="entry name" value="DEXDc2"/>
    <property type="match status" value="1"/>
</dbReference>
<dbReference type="GO" id="GO:0005634">
    <property type="term" value="C:nucleus"/>
    <property type="evidence" value="ECO:0007669"/>
    <property type="project" value="UniProtKB-SubCell"/>
</dbReference>
<evidence type="ECO:0000256" key="1">
    <source>
        <dbReference type="ARBA" id="ARBA00001966"/>
    </source>
</evidence>
<dbReference type="GO" id="GO:0051536">
    <property type="term" value="F:iron-sulfur cluster binding"/>
    <property type="evidence" value="ECO:0007669"/>
    <property type="project" value="UniProtKB-KW"/>
</dbReference>
<evidence type="ECO:0000256" key="2">
    <source>
        <dbReference type="ARBA" id="ARBA00004123"/>
    </source>
</evidence>
<comment type="cofactor">
    <cofactor evidence="1">
        <name>[4Fe-4S] cluster</name>
        <dbReference type="ChEBI" id="CHEBI:49883"/>
    </cofactor>
</comment>
<dbReference type="GO" id="GO:0006139">
    <property type="term" value="P:nucleobase-containing compound metabolic process"/>
    <property type="evidence" value="ECO:0007669"/>
    <property type="project" value="InterPro"/>
</dbReference>
<dbReference type="InterPro" id="IPR013020">
    <property type="entry name" value="Rad3/Chl1-like"/>
</dbReference>
<dbReference type="GO" id="GO:0003678">
    <property type="term" value="F:DNA helicase activity"/>
    <property type="evidence" value="ECO:0007669"/>
    <property type="project" value="InterPro"/>
</dbReference>
<dbReference type="InterPro" id="IPR014013">
    <property type="entry name" value="Helic_SF1/SF2_ATP-bd_DinG/Rad3"/>
</dbReference>
<dbReference type="SUPFAM" id="SSF52540">
    <property type="entry name" value="P-loop containing nucleoside triphosphate hydrolases"/>
    <property type="match status" value="1"/>
</dbReference>
<feature type="domain" description="Helicase ATP-binding" evidence="14">
    <location>
        <begin position="15"/>
        <end position="415"/>
    </location>
</feature>
<sequence>MSIMNNDKCLNHISLPDDFNFPYQPYSIQNDLMKNIFECCENGKVGILESPTGTGKSLSTLCSVLTWLRIKKIQIDNDGKELEKKIKMLEEAAKGNSNWIEIMRERHNIMKESEIALEKKEKMRKVNEILKKAKENRWSKCQLKENNIKQNKRKLQQNIEIKEEETIDDEFAPTENEFNFLNEKDFVIQNEEPIRTIQIIYASRTHSQLLQLLDELDKTKFEPTVALLRSRAMLCVNEDVTSLNNISLINEKCNELMKNKQFTSKKYKNSCGESVELGSSNCKCPYSSQKAIEDLADQILNREGLDPESLLTFGKKNYACPYFATRKAVSLCDLVLTPYNILLNQKAREAWDLSLKDNIIIIDEAHNLLETISYIYSNEIDQKALSSFILLLRNYYNYYEKRFNMKTKQQFRVFQKIINNMYNMLNNVELDTNIMTTTKFLYNSEALDLNLFKIMSSFDNLQIWRKLHGFYLTNKSKSTIIEDKEEDKNKIIQFSSSPVYIIKTFLESFLESHDDSLVAVENTNNGVKKVKFFLLNPAEKLKNLVKESKALILIGGTMKPIDQLLDSFERVCSLPKESITTFSCDHIVNKNQLIAMVSDTSPNGTPLHFVYEERNNILMFKGLIDSIIEIASIIPNGIVVFFPSYTYLEIFKGILEKEKKSFEVLLKLKDIFYESKINVSLVLNNYTSKALTKKGAILFGVVGGKLSEGINFCDKLGRAVLMIGLPFPNKHSIEISAKMDYLKKNVSYNAATAFYNSLCMHAVNQSIGRAIRHSNDYAIIILLDKRYQNESIQKQLPNWIIDKIIKCKNFKDISENCKKFFENKI</sequence>
<evidence type="ECO:0000256" key="5">
    <source>
        <dbReference type="ARBA" id="ARBA00022741"/>
    </source>
</evidence>
<keyword evidence="13" id="KW-0175">Coiled coil</keyword>
<comment type="similarity">
    <text evidence="3">Belongs to the DEAD box helicase family. DEAH subfamily. DDX11/CHL1 sub-subfamily.</text>
</comment>
<evidence type="ECO:0000256" key="7">
    <source>
        <dbReference type="ARBA" id="ARBA00022806"/>
    </source>
</evidence>
<name>A0AAF5I1E6_STRER</name>
<dbReference type="NCBIfam" id="TIGR00604">
    <property type="entry name" value="rad3"/>
    <property type="match status" value="1"/>
</dbReference>
<keyword evidence="10" id="KW-0411">Iron-sulfur</keyword>
<keyword evidence="8" id="KW-0067">ATP-binding</keyword>
<evidence type="ECO:0000256" key="11">
    <source>
        <dbReference type="ARBA" id="ARBA00023235"/>
    </source>
</evidence>
<evidence type="ECO:0000256" key="8">
    <source>
        <dbReference type="ARBA" id="ARBA00022840"/>
    </source>
</evidence>
<accession>A0AAF5I1E6</accession>
<evidence type="ECO:0000256" key="10">
    <source>
        <dbReference type="ARBA" id="ARBA00023014"/>
    </source>
</evidence>
<evidence type="ECO:0000313" key="16">
    <source>
        <dbReference type="WBParaSite" id="TCONS_00009169.p1"/>
    </source>
</evidence>
<dbReference type="GO" id="GO:0003677">
    <property type="term" value="F:DNA binding"/>
    <property type="evidence" value="ECO:0007669"/>
    <property type="project" value="InterPro"/>
</dbReference>
<keyword evidence="11" id="KW-0413">Isomerase</keyword>
<evidence type="ECO:0000259" key="14">
    <source>
        <dbReference type="PROSITE" id="PS51193"/>
    </source>
</evidence>
<dbReference type="Pfam" id="PF13307">
    <property type="entry name" value="Helicase_C_2"/>
    <property type="match status" value="1"/>
</dbReference>
<dbReference type="WBParaSite" id="TCONS_00009169.p1">
    <property type="protein sequence ID" value="TCONS_00009169.p1"/>
    <property type="gene ID" value="XLOC_007009"/>
</dbReference>
<keyword evidence="7" id="KW-0347">Helicase</keyword>
<dbReference type="InterPro" id="IPR010614">
    <property type="entry name" value="RAD3-like_helicase_DEAD"/>
</dbReference>